<dbReference type="Proteomes" id="UP000253426">
    <property type="component" value="Unassembled WGS sequence"/>
</dbReference>
<evidence type="ECO:0000256" key="1">
    <source>
        <dbReference type="ARBA" id="ARBA00022737"/>
    </source>
</evidence>
<reference evidence="3 4" key="1">
    <citation type="submission" date="2018-06" db="EMBL/GenBank/DDBJ databases">
        <title>Genomic Encyclopedia of Type Strains, Phase IV (KMG-IV): sequencing the most valuable type-strain genomes for metagenomic binning, comparative biology and taxonomic classification.</title>
        <authorList>
            <person name="Goeker M."/>
        </authorList>
    </citation>
    <scope>NUCLEOTIDE SEQUENCE [LARGE SCALE GENOMIC DNA]</scope>
    <source>
        <strain evidence="3 4">DSM 25532</strain>
    </source>
</reference>
<dbReference type="InterPro" id="IPR011990">
    <property type="entry name" value="TPR-like_helical_dom_sf"/>
</dbReference>
<dbReference type="Pfam" id="PF13424">
    <property type="entry name" value="TPR_12"/>
    <property type="match status" value="2"/>
</dbReference>
<keyword evidence="1" id="KW-0677">Repeat</keyword>
<sequence length="397" mass="43525">MEEAASVLSPFPSSMRLSALIPLLTVCLVFVAGSVSAQTFREKALDAAKVGDNDVAIENFEKALNSTLKVFKDDHVEVITARLELGEAYRAAGRWDDAIGQLDYVWKRARFDAEQNKRWDGEEGHLAYAAGEKLGRAMQGAARYAEAAVVFATTISDGEKSGRDPDQLLILDALLADTLLLLDRVEDASQAVARARERIQTKYASQPENQVRALSTLVTLYHHHRQHVKAFPIAQEAVDIANKSLPPPSLVTAQALLNLGSVALHADGQLDVAIKSLRGAEETYVKLKGPEAPELMNIQLNLSQAESVKKNYKEAESRGMQALSIARLHYPADSLENAQCLHNLANCYMELRQPGKASDLYATALNIFEKTLGRDHPQAVEAKKMLEAARKSAERGE</sequence>
<dbReference type="SUPFAM" id="SSF48452">
    <property type="entry name" value="TPR-like"/>
    <property type="match status" value="3"/>
</dbReference>
<proteinExistence type="predicted"/>
<protein>
    <submittedName>
        <fullName evidence="3">Tetratricopeptide repeat protein</fullName>
    </submittedName>
</protein>
<accession>A0A366HN81</accession>
<organism evidence="3 4">
    <name type="scientific">Roseimicrobium gellanilyticum</name>
    <dbReference type="NCBI Taxonomy" id="748857"/>
    <lineage>
        <taxon>Bacteria</taxon>
        <taxon>Pseudomonadati</taxon>
        <taxon>Verrucomicrobiota</taxon>
        <taxon>Verrucomicrobiia</taxon>
        <taxon>Verrucomicrobiales</taxon>
        <taxon>Verrucomicrobiaceae</taxon>
        <taxon>Roseimicrobium</taxon>
    </lineage>
</organism>
<gene>
    <name evidence="3" type="ORF">DES53_105181</name>
</gene>
<dbReference type="Pfam" id="PF13374">
    <property type="entry name" value="TPR_10"/>
    <property type="match status" value="1"/>
</dbReference>
<keyword evidence="2" id="KW-0802">TPR repeat</keyword>
<dbReference type="InterPro" id="IPR019734">
    <property type="entry name" value="TPR_rpt"/>
</dbReference>
<dbReference type="EMBL" id="QNRR01000005">
    <property type="protein sequence ID" value="RBP43782.1"/>
    <property type="molecule type" value="Genomic_DNA"/>
</dbReference>
<evidence type="ECO:0000313" key="3">
    <source>
        <dbReference type="EMBL" id="RBP43782.1"/>
    </source>
</evidence>
<evidence type="ECO:0000256" key="2">
    <source>
        <dbReference type="ARBA" id="ARBA00022803"/>
    </source>
</evidence>
<dbReference type="SMART" id="SM00028">
    <property type="entry name" value="TPR"/>
    <property type="match status" value="3"/>
</dbReference>
<dbReference type="PANTHER" id="PTHR45641">
    <property type="entry name" value="TETRATRICOPEPTIDE REPEAT PROTEIN (AFU_ORTHOLOGUE AFUA_6G03870)"/>
    <property type="match status" value="1"/>
</dbReference>
<keyword evidence="4" id="KW-1185">Reference proteome</keyword>
<dbReference type="Gene3D" id="1.25.40.10">
    <property type="entry name" value="Tetratricopeptide repeat domain"/>
    <property type="match status" value="3"/>
</dbReference>
<name>A0A366HN81_9BACT</name>
<dbReference type="OrthoDB" id="190514at2"/>
<evidence type="ECO:0000313" key="4">
    <source>
        <dbReference type="Proteomes" id="UP000253426"/>
    </source>
</evidence>
<dbReference type="AlphaFoldDB" id="A0A366HN81"/>
<comment type="caution">
    <text evidence="3">The sequence shown here is derived from an EMBL/GenBank/DDBJ whole genome shotgun (WGS) entry which is preliminary data.</text>
</comment>